<keyword evidence="1 5" id="KW-0489">Methyltransferase</keyword>
<dbReference type="Proteomes" id="UP001501115">
    <property type="component" value="Unassembled WGS sequence"/>
</dbReference>
<dbReference type="Gene3D" id="3.90.120.10">
    <property type="entry name" value="DNA Methylase, subunit A, domain 2"/>
    <property type="match status" value="1"/>
</dbReference>
<dbReference type="SUPFAM" id="SSF48150">
    <property type="entry name" value="DNA-glycosylase"/>
    <property type="match status" value="1"/>
</dbReference>
<dbReference type="EC" id="2.1.1.37" evidence="7"/>
<dbReference type="Gene3D" id="3.40.50.150">
    <property type="entry name" value="Vaccinia Virus protein VP39"/>
    <property type="match status" value="1"/>
</dbReference>
<dbReference type="InterPro" id="IPR029063">
    <property type="entry name" value="SAM-dependent_MTases_sf"/>
</dbReference>
<keyword evidence="9" id="KW-1185">Reference proteome</keyword>
<dbReference type="PROSITE" id="PS51679">
    <property type="entry name" value="SAM_MT_C5"/>
    <property type="match status" value="1"/>
</dbReference>
<dbReference type="NCBIfam" id="TIGR00675">
    <property type="entry name" value="dcm"/>
    <property type="match status" value="1"/>
</dbReference>
<keyword evidence="2 5" id="KW-0808">Transferase</keyword>
<evidence type="ECO:0000313" key="8">
    <source>
        <dbReference type="EMBL" id="GAA4297094.1"/>
    </source>
</evidence>
<proteinExistence type="inferred from homology"/>
<accession>A0ABP8F7S3</accession>
<gene>
    <name evidence="8" type="ORF">GCM10023086_11100</name>
</gene>
<dbReference type="InterPro" id="IPR011257">
    <property type="entry name" value="DNA_glycosylase"/>
</dbReference>
<keyword evidence="4" id="KW-0680">Restriction system</keyword>
<evidence type="ECO:0000256" key="7">
    <source>
        <dbReference type="RuleBase" id="RU000417"/>
    </source>
</evidence>
<dbReference type="PRINTS" id="PR00105">
    <property type="entry name" value="C5METTRFRASE"/>
</dbReference>
<dbReference type="InterPro" id="IPR018117">
    <property type="entry name" value="C5_DNA_meth_AS"/>
</dbReference>
<evidence type="ECO:0000256" key="1">
    <source>
        <dbReference type="ARBA" id="ARBA00022603"/>
    </source>
</evidence>
<protein>
    <recommendedName>
        <fullName evidence="7">Cytosine-specific methyltransferase</fullName>
        <ecNumber evidence="7">2.1.1.37</ecNumber>
    </recommendedName>
</protein>
<name>A0ABP8F7S3_9ACTN</name>
<evidence type="ECO:0000313" key="9">
    <source>
        <dbReference type="Proteomes" id="UP001501115"/>
    </source>
</evidence>
<keyword evidence="3 5" id="KW-0949">S-adenosyl-L-methionine</keyword>
<dbReference type="EMBL" id="BAABET010000002">
    <property type="protein sequence ID" value="GAA4297094.1"/>
    <property type="molecule type" value="Genomic_DNA"/>
</dbReference>
<dbReference type="InterPro" id="IPR001525">
    <property type="entry name" value="C5_MeTfrase"/>
</dbReference>
<sequence>MTKGKYGVPLERSDCLPLPRHPDSCTEEDFTEWLERHKGERLAVDLFSGAGGLSLGIERAGWTVAAGVDYNERALETHAANFSGLSLHMDLGNPENRDRLVYLLLNAKVDLVAGGPPCQPFSRAGRSKIRDLVRNHGRDPQDHRKQLWRAYLDVVTRVRPRAVLMENVPDMGLGDDFAVVRIIEEKLEDLGYATQLRLVDAWQYGVPQHRKRLILLARNDIERFDWPPMREQFVSLRDAISDLPKLDFKPRQRVGDREMPYEEPERLSSFARIMRQSAETTVIHDHMTRRVREDDWEIFSRHMDSKTLYSDLPEELRRYRADSFTDKYKKLDWDELSRSITAHIAKDGYWYIHPAEPRTLTVRESARIQTFPDRFRFAGTRSDAFKQIGNAVPPLLGEAAAAAVTPIGEASANSGLTPHWRRVREELNLWAEQAREQDGWYQYPGPEMLPPQAAVMALLSGSRVKQSELRDIMQTIRGMKSVTAKVFERMLMQAPTKSVRDRISRLKPLVDDRSAWREVKEHEVPSKLGFKPAEEALYTLLLGDQDLLLVTQGALRVGARVNDSEADRTNKLTDGRVNLIRLVGAGTNASLRMAALRVIGNDYCKPNQPACGWCPLEKYCQGKPPGDDLYSVASAEC</sequence>
<dbReference type="PROSITE" id="PS00094">
    <property type="entry name" value="C5_MTASE_1"/>
    <property type="match status" value="1"/>
</dbReference>
<evidence type="ECO:0000256" key="4">
    <source>
        <dbReference type="ARBA" id="ARBA00022747"/>
    </source>
</evidence>
<evidence type="ECO:0000256" key="6">
    <source>
        <dbReference type="RuleBase" id="RU000416"/>
    </source>
</evidence>
<comment type="similarity">
    <text evidence="5 6">Belongs to the class I-like SAM-binding methyltransferase superfamily. C5-methyltransferase family.</text>
</comment>
<evidence type="ECO:0000256" key="5">
    <source>
        <dbReference type="PROSITE-ProRule" id="PRU01016"/>
    </source>
</evidence>
<dbReference type="PANTHER" id="PTHR10629">
    <property type="entry name" value="CYTOSINE-SPECIFIC METHYLTRANSFERASE"/>
    <property type="match status" value="1"/>
</dbReference>
<dbReference type="Pfam" id="PF00145">
    <property type="entry name" value="DNA_methylase"/>
    <property type="match status" value="1"/>
</dbReference>
<comment type="caution">
    <text evidence="8">The sequence shown here is derived from an EMBL/GenBank/DDBJ whole genome shotgun (WGS) entry which is preliminary data.</text>
</comment>
<organism evidence="8 9">
    <name type="scientific">Streptomyces venetus</name>
    <dbReference type="NCBI Taxonomy" id="1701086"/>
    <lineage>
        <taxon>Bacteria</taxon>
        <taxon>Bacillati</taxon>
        <taxon>Actinomycetota</taxon>
        <taxon>Actinomycetes</taxon>
        <taxon>Kitasatosporales</taxon>
        <taxon>Streptomycetaceae</taxon>
        <taxon>Streptomyces</taxon>
    </lineage>
</organism>
<comment type="catalytic activity">
    <reaction evidence="7">
        <text>a 2'-deoxycytidine in DNA + S-adenosyl-L-methionine = a 5-methyl-2'-deoxycytidine in DNA + S-adenosyl-L-homocysteine + H(+)</text>
        <dbReference type="Rhea" id="RHEA:13681"/>
        <dbReference type="Rhea" id="RHEA-COMP:11369"/>
        <dbReference type="Rhea" id="RHEA-COMP:11370"/>
        <dbReference type="ChEBI" id="CHEBI:15378"/>
        <dbReference type="ChEBI" id="CHEBI:57856"/>
        <dbReference type="ChEBI" id="CHEBI:59789"/>
        <dbReference type="ChEBI" id="CHEBI:85452"/>
        <dbReference type="ChEBI" id="CHEBI:85454"/>
        <dbReference type="EC" id="2.1.1.37"/>
    </reaction>
</comment>
<evidence type="ECO:0000256" key="3">
    <source>
        <dbReference type="ARBA" id="ARBA00022691"/>
    </source>
</evidence>
<dbReference type="SUPFAM" id="SSF53335">
    <property type="entry name" value="S-adenosyl-L-methionine-dependent methyltransferases"/>
    <property type="match status" value="1"/>
</dbReference>
<evidence type="ECO:0000256" key="2">
    <source>
        <dbReference type="ARBA" id="ARBA00022679"/>
    </source>
</evidence>
<dbReference type="InterPro" id="IPR050390">
    <property type="entry name" value="C5-Methyltransferase"/>
</dbReference>
<dbReference type="PANTHER" id="PTHR10629:SF52">
    <property type="entry name" value="DNA (CYTOSINE-5)-METHYLTRANSFERASE 1"/>
    <property type="match status" value="1"/>
</dbReference>
<reference evidence="9" key="1">
    <citation type="journal article" date="2019" name="Int. J. Syst. Evol. Microbiol.">
        <title>The Global Catalogue of Microorganisms (GCM) 10K type strain sequencing project: providing services to taxonomists for standard genome sequencing and annotation.</title>
        <authorList>
            <consortium name="The Broad Institute Genomics Platform"/>
            <consortium name="The Broad Institute Genome Sequencing Center for Infectious Disease"/>
            <person name="Wu L."/>
            <person name="Ma J."/>
        </authorList>
    </citation>
    <scope>NUCLEOTIDE SEQUENCE [LARGE SCALE GENOMIC DNA]</scope>
    <source>
        <strain evidence="9">JCM 31290</strain>
    </source>
</reference>
<feature type="active site" evidence="5">
    <location>
        <position position="118"/>
    </location>
</feature>